<dbReference type="RefSeq" id="WP_085237832.1">
    <property type="nucleotide sequence ID" value="NZ_CP020773.1"/>
</dbReference>
<dbReference type="SUPFAM" id="SSF47413">
    <property type="entry name" value="lambda repressor-like DNA-binding domains"/>
    <property type="match status" value="1"/>
</dbReference>
<feature type="domain" description="HTH cro/C1-type" evidence="1">
    <location>
        <begin position="6"/>
        <end position="59"/>
    </location>
</feature>
<evidence type="ECO:0000313" key="2">
    <source>
        <dbReference type="EMBL" id="ARJ51365.1"/>
    </source>
</evidence>
<dbReference type="NCBIfam" id="TIGR01716">
    <property type="entry name" value="RGG_Cterm"/>
    <property type="match status" value="1"/>
</dbReference>
<accession>A0AAC9RUS3</accession>
<name>A0AAC9RUS3_9STAP</name>
<dbReference type="EMBL" id="CP020773">
    <property type="protein sequence ID" value="ARJ51365.1"/>
    <property type="molecule type" value="Genomic_DNA"/>
</dbReference>
<evidence type="ECO:0000259" key="1">
    <source>
        <dbReference type="PROSITE" id="PS50943"/>
    </source>
</evidence>
<dbReference type="InterPro" id="IPR053163">
    <property type="entry name" value="HTH-type_regulator_Rgg"/>
</dbReference>
<protein>
    <recommendedName>
        <fullName evidence="1">HTH cro/C1-type domain-containing protein</fullName>
    </recommendedName>
</protein>
<dbReference type="Proteomes" id="UP000242864">
    <property type="component" value="Chromosome"/>
</dbReference>
<dbReference type="PANTHER" id="PTHR37038">
    <property type="entry name" value="TRANSCRIPTIONAL REGULATOR-RELATED"/>
    <property type="match status" value="1"/>
</dbReference>
<sequence>MFGATIEIIRKNKNIPVTSLCENIFTRSAYYKYVNNRMDTSITNFFSLLDRLNITPEEFLIIHENGRSNKAMKVLETLDHFTIKKDVSSLKSMTKIISIQFSEPKRSHLLEVVDSRINKILNIENSIKCQNISRYLIDAEYWTKYELTIFSNCMYIFDIELIDILLSKCLKRFTKFEDLRPYGNDQVRIIVNALVIAIERNDRIHFNKWLSMAYNISVKENNFFELYMIKLFKLFETYLKSPNNNIENAIVLHIKFCDSIGANNYKNMFESLFEKIQKIRW</sequence>
<dbReference type="KEGG" id="slz:B5P37_08595"/>
<proteinExistence type="predicted"/>
<evidence type="ECO:0000313" key="3">
    <source>
        <dbReference type="Proteomes" id="UP000242864"/>
    </source>
</evidence>
<organism evidence="2 3">
    <name type="scientific">Staphylococcus lutrae</name>
    <dbReference type="NCBI Taxonomy" id="155085"/>
    <lineage>
        <taxon>Bacteria</taxon>
        <taxon>Bacillati</taxon>
        <taxon>Bacillota</taxon>
        <taxon>Bacilli</taxon>
        <taxon>Bacillales</taxon>
        <taxon>Staphylococcaceae</taxon>
        <taxon>Staphylococcus</taxon>
    </lineage>
</organism>
<keyword evidence="3" id="KW-1185">Reference proteome</keyword>
<dbReference type="Gene3D" id="1.25.40.10">
    <property type="entry name" value="Tetratricopeptide repeat domain"/>
    <property type="match status" value="1"/>
</dbReference>
<dbReference type="GO" id="GO:0003677">
    <property type="term" value="F:DNA binding"/>
    <property type="evidence" value="ECO:0007669"/>
    <property type="project" value="InterPro"/>
</dbReference>
<reference evidence="2 3" key="1">
    <citation type="submission" date="2017-04" db="EMBL/GenBank/DDBJ databases">
        <authorList>
            <person name="Veseli I.A."/>
            <person name="Tang C."/>
            <person name="Pombert J.-F."/>
        </authorList>
    </citation>
    <scope>NUCLEOTIDE SEQUENCE [LARGE SCALE GENOMIC DNA]</scope>
    <source>
        <strain evidence="2 3">ATCC 700373</strain>
    </source>
</reference>
<dbReference type="InterPro" id="IPR011990">
    <property type="entry name" value="TPR-like_helical_dom_sf"/>
</dbReference>
<dbReference type="AlphaFoldDB" id="A0AAC9RUS3"/>
<dbReference type="InterPro" id="IPR001387">
    <property type="entry name" value="Cro/C1-type_HTH"/>
</dbReference>
<dbReference type="InterPro" id="IPR010982">
    <property type="entry name" value="Lambda_DNA-bd_dom_sf"/>
</dbReference>
<gene>
    <name evidence="2" type="ORF">B5P37_08595</name>
</gene>
<dbReference type="InterPro" id="IPR010057">
    <property type="entry name" value="Transcription_activator_Rgg_C"/>
</dbReference>
<dbReference type="Pfam" id="PF21259">
    <property type="entry name" value="Rgg_C"/>
    <property type="match status" value="1"/>
</dbReference>
<dbReference type="PROSITE" id="PS50943">
    <property type="entry name" value="HTH_CROC1"/>
    <property type="match status" value="1"/>
</dbReference>